<accession>A0ABP8G018</accession>
<gene>
    <name evidence="3" type="ORF">GCM10023143_25390</name>
</gene>
<keyword evidence="2" id="KW-0732">Signal</keyword>
<evidence type="ECO:0000256" key="1">
    <source>
        <dbReference type="SAM" id="Coils"/>
    </source>
</evidence>
<feature type="coiled-coil region" evidence="1">
    <location>
        <begin position="351"/>
        <end position="378"/>
    </location>
</feature>
<organism evidence="3 4">
    <name type="scientific">Compostibacter hankyongensis</name>
    <dbReference type="NCBI Taxonomy" id="1007089"/>
    <lineage>
        <taxon>Bacteria</taxon>
        <taxon>Pseudomonadati</taxon>
        <taxon>Bacteroidota</taxon>
        <taxon>Chitinophagia</taxon>
        <taxon>Chitinophagales</taxon>
        <taxon>Chitinophagaceae</taxon>
        <taxon>Compostibacter</taxon>
    </lineage>
</organism>
<keyword evidence="4" id="KW-1185">Reference proteome</keyword>
<proteinExistence type="predicted"/>
<keyword evidence="1" id="KW-0175">Coiled coil</keyword>
<name>A0ABP8G018_9BACT</name>
<dbReference type="EMBL" id="BAABFN010000006">
    <property type="protein sequence ID" value="GAA4314503.1"/>
    <property type="molecule type" value="Genomic_DNA"/>
</dbReference>
<comment type="caution">
    <text evidence="3">The sequence shown here is derived from an EMBL/GenBank/DDBJ whole genome shotgun (WGS) entry which is preliminary data.</text>
</comment>
<feature type="signal peptide" evidence="2">
    <location>
        <begin position="1"/>
        <end position="20"/>
    </location>
</feature>
<dbReference type="RefSeq" id="WP_344979884.1">
    <property type="nucleotide sequence ID" value="NZ_BAABFN010000006.1"/>
</dbReference>
<evidence type="ECO:0000313" key="4">
    <source>
        <dbReference type="Proteomes" id="UP001501207"/>
    </source>
</evidence>
<sequence>MKKSFYFLIFYLFLHIPLSAQTNSGTITQSGWYRIAINGPLVSGSTGGSRAAARFILKDVTAGLHQTVEFLGYVHFGGRPAIAVLNNSYFSSATPTFKKIRIIEGSTYSGSAVEVYIIKNSSRDSDVSYYLENNIQDAGWTAVDWQLITTASSDNGGVPSGFNARVIDLNELVQGYVTDSGQHKSFFNGDFYTSGSIGIGVASPQAPLDVRKPRQVIQFATGDNTSAYTLKVGLQDDGVNMENSSSIRGFNFKNHNGTLMTITSAGNVGIGTITPNAKLAVNGAVSAKKITVTQNGWPDYVFGPEYSLPSLDSLDAYVRERRHLPDLPSADEISQKGNDLGQTDVLLLKKIEELTLYVIQQNRRIDSLEKKLSEQNTAGNEK</sequence>
<reference evidence="4" key="1">
    <citation type="journal article" date="2019" name="Int. J. Syst. Evol. Microbiol.">
        <title>The Global Catalogue of Microorganisms (GCM) 10K type strain sequencing project: providing services to taxonomists for standard genome sequencing and annotation.</title>
        <authorList>
            <consortium name="The Broad Institute Genomics Platform"/>
            <consortium name="The Broad Institute Genome Sequencing Center for Infectious Disease"/>
            <person name="Wu L."/>
            <person name="Ma J."/>
        </authorList>
    </citation>
    <scope>NUCLEOTIDE SEQUENCE [LARGE SCALE GENOMIC DNA]</scope>
    <source>
        <strain evidence="4">JCM 17664</strain>
    </source>
</reference>
<feature type="chain" id="PRO_5046421227" evidence="2">
    <location>
        <begin position="21"/>
        <end position="382"/>
    </location>
</feature>
<protein>
    <submittedName>
        <fullName evidence="3">Uncharacterized protein</fullName>
    </submittedName>
</protein>
<dbReference type="Proteomes" id="UP001501207">
    <property type="component" value="Unassembled WGS sequence"/>
</dbReference>
<evidence type="ECO:0000256" key="2">
    <source>
        <dbReference type="SAM" id="SignalP"/>
    </source>
</evidence>
<evidence type="ECO:0000313" key="3">
    <source>
        <dbReference type="EMBL" id="GAA4314503.1"/>
    </source>
</evidence>